<dbReference type="EMBL" id="JARUHG010000001">
    <property type="protein sequence ID" value="MDR0182785.1"/>
    <property type="molecule type" value="Genomic_DNA"/>
</dbReference>
<feature type="chain" id="PRO_5045842606" evidence="2">
    <location>
        <begin position="31"/>
        <end position="122"/>
    </location>
</feature>
<feature type="signal peptide" evidence="2">
    <location>
        <begin position="1"/>
        <end position="30"/>
    </location>
</feature>
<feature type="region of interest" description="Disordered" evidence="1">
    <location>
        <begin position="50"/>
        <end position="122"/>
    </location>
</feature>
<reference evidence="3 4" key="1">
    <citation type="submission" date="2023-04" db="EMBL/GenBank/DDBJ databases">
        <title>Lysobacter sp. strain UC isolated from soil sample.</title>
        <authorList>
            <person name="Choksket S."/>
            <person name="Harshvardhan F."/>
            <person name="Rana R."/>
            <person name="Patil P.B."/>
            <person name="Korpole S."/>
        </authorList>
    </citation>
    <scope>NUCLEOTIDE SEQUENCE [LARGE SCALE GENOMIC DNA]</scope>
    <source>
        <strain evidence="3 4">UC</strain>
    </source>
</reference>
<comment type="caution">
    <text evidence="3">The sequence shown here is derived from an EMBL/GenBank/DDBJ whole genome shotgun (WGS) entry which is preliminary data.</text>
</comment>
<dbReference type="Proteomes" id="UP001233535">
    <property type="component" value="Unassembled WGS sequence"/>
</dbReference>
<gene>
    <name evidence="3" type="ORF">P8609_07345</name>
</gene>
<feature type="compositionally biased region" description="Low complexity" evidence="1">
    <location>
        <begin position="50"/>
        <end position="60"/>
    </location>
</feature>
<protein>
    <submittedName>
        <fullName evidence="3">Uncharacterized protein</fullName>
    </submittedName>
</protein>
<evidence type="ECO:0000256" key="2">
    <source>
        <dbReference type="SAM" id="SignalP"/>
    </source>
</evidence>
<feature type="compositionally biased region" description="Basic and acidic residues" evidence="1">
    <location>
        <begin position="112"/>
        <end position="122"/>
    </location>
</feature>
<keyword evidence="2" id="KW-0732">Signal</keyword>
<evidence type="ECO:0000256" key="1">
    <source>
        <dbReference type="SAM" id="MobiDB-lite"/>
    </source>
</evidence>
<evidence type="ECO:0000313" key="3">
    <source>
        <dbReference type="EMBL" id="MDR0182785.1"/>
    </source>
</evidence>
<sequence length="122" mass="12630">MNSSNRNRSPVMATALTAVVLGLCAFGASAQTASADAQAQVQSAPVQADAAASADAQATADTKRTSNVGCVKDTGTNIRPRDPKTGKPLCIGPGRSYSREQIDRTGQTDLADALRRLDPSVR</sequence>
<dbReference type="RefSeq" id="WP_309261899.1">
    <property type="nucleotide sequence ID" value="NZ_JARUHG010000001.1"/>
</dbReference>
<accession>A0ABU1CCD2</accession>
<proteinExistence type="predicted"/>
<name>A0ABU1CCD2_9GAMM</name>
<evidence type="ECO:0000313" key="4">
    <source>
        <dbReference type="Proteomes" id="UP001233535"/>
    </source>
</evidence>
<organism evidence="3 4">
    <name type="scientific">Lysobacter arvi</name>
    <dbReference type="NCBI Taxonomy" id="3038776"/>
    <lineage>
        <taxon>Bacteria</taxon>
        <taxon>Pseudomonadati</taxon>
        <taxon>Pseudomonadota</taxon>
        <taxon>Gammaproteobacteria</taxon>
        <taxon>Lysobacterales</taxon>
        <taxon>Lysobacteraceae</taxon>
        <taxon>Lysobacter</taxon>
    </lineage>
</organism>
<keyword evidence="4" id="KW-1185">Reference proteome</keyword>